<proteinExistence type="predicted"/>
<evidence type="ECO:0000313" key="1">
    <source>
        <dbReference type="EMBL" id="EHQ27319.1"/>
    </source>
</evidence>
<dbReference type="HOGENOM" id="CLU_109250_0_0_10"/>
<keyword evidence="2" id="KW-1185">Reference proteome</keyword>
<protein>
    <submittedName>
        <fullName evidence="1">Gliding motility-associated lipoprotein GldH</fullName>
    </submittedName>
</protein>
<reference evidence="1" key="1">
    <citation type="submission" date="2011-09" db="EMBL/GenBank/DDBJ databases">
        <title>The permanent draft genome of Mucilaginibacter paludis DSM 18603.</title>
        <authorList>
            <consortium name="US DOE Joint Genome Institute (JGI-PGF)"/>
            <person name="Lucas S."/>
            <person name="Han J."/>
            <person name="Lapidus A."/>
            <person name="Bruce D."/>
            <person name="Goodwin L."/>
            <person name="Pitluck S."/>
            <person name="Peters L."/>
            <person name="Kyrpides N."/>
            <person name="Mavromatis K."/>
            <person name="Ivanova N."/>
            <person name="Mikhailova N."/>
            <person name="Held B."/>
            <person name="Detter J.C."/>
            <person name="Tapia R."/>
            <person name="Han C."/>
            <person name="Land M."/>
            <person name="Hauser L."/>
            <person name="Markowitz V."/>
            <person name="Cheng J.-F."/>
            <person name="Hugenholtz P."/>
            <person name="Woyke T."/>
            <person name="Wu D."/>
            <person name="Tindall B."/>
            <person name="Brambilla E."/>
            <person name="Klenk H.-P."/>
            <person name="Eisen J.A."/>
        </authorList>
    </citation>
    <scope>NUCLEOTIDE SEQUENCE [LARGE SCALE GENOMIC DNA]</scope>
    <source>
        <strain evidence="1">DSM 18603</strain>
    </source>
</reference>
<organism evidence="1 2">
    <name type="scientific">Mucilaginibacter paludis DSM 18603</name>
    <dbReference type="NCBI Taxonomy" id="714943"/>
    <lineage>
        <taxon>Bacteria</taxon>
        <taxon>Pseudomonadati</taxon>
        <taxon>Bacteroidota</taxon>
        <taxon>Sphingobacteriia</taxon>
        <taxon>Sphingobacteriales</taxon>
        <taxon>Sphingobacteriaceae</taxon>
        <taxon>Mucilaginibacter</taxon>
    </lineage>
</organism>
<sequence length="162" mass="18771">MNQAFKTIVVCMAVCTILFINGCNIKDQKMIVDQNIEIDNQNWSYNNKVNTDFTIDDAALPYNLYLNLRVTPDYKYSNIFVLIHQTGPDKKTITTRYEFTLANKDGEWLGQGTGNLYNYQVPFKTNYKFPEKGKYHISIEQNMRDNPLHQVSDAGLRVEKAE</sequence>
<keyword evidence="1" id="KW-0449">Lipoprotein</keyword>
<dbReference type="AlphaFoldDB" id="H1YG55"/>
<dbReference type="EMBL" id="CM001403">
    <property type="protein sequence ID" value="EHQ27319.1"/>
    <property type="molecule type" value="Genomic_DNA"/>
</dbReference>
<evidence type="ECO:0000313" key="2">
    <source>
        <dbReference type="Proteomes" id="UP000002774"/>
    </source>
</evidence>
<dbReference type="Proteomes" id="UP000002774">
    <property type="component" value="Chromosome"/>
</dbReference>
<accession>H1YG55</accession>
<dbReference type="STRING" id="714943.Mucpa_3215"/>
<dbReference type="Pfam" id="PF14109">
    <property type="entry name" value="GldH_lipo"/>
    <property type="match status" value="1"/>
</dbReference>
<dbReference type="eggNOG" id="ENOG50313I2">
    <property type="taxonomic scope" value="Bacteria"/>
</dbReference>
<gene>
    <name evidence="1" type="ORF">Mucpa_3215</name>
</gene>
<dbReference type="InterPro" id="IPR020018">
    <property type="entry name" value="Motility-assoc_lipoprot_GldH"/>
</dbReference>
<name>H1YG55_9SPHI</name>
<dbReference type="NCBIfam" id="TIGR03511">
    <property type="entry name" value="GldH_lipo"/>
    <property type="match status" value="1"/>
</dbReference>